<dbReference type="Proteomes" id="UP000291189">
    <property type="component" value="Unassembled WGS sequence"/>
</dbReference>
<comment type="caution">
    <text evidence="2">The sequence shown here is derived from an EMBL/GenBank/DDBJ whole genome shotgun (WGS) entry which is preliminary data.</text>
</comment>
<dbReference type="OrthoDB" id="4196751at2"/>
<evidence type="ECO:0000313" key="3">
    <source>
        <dbReference type="Proteomes" id="UP000291189"/>
    </source>
</evidence>
<dbReference type="EMBL" id="SDPU01000001">
    <property type="protein sequence ID" value="RYU15799.1"/>
    <property type="molecule type" value="Genomic_DNA"/>
</dbReference>
<dbReference type="InterPro" id="IPR024775">
    <property type="entry name" value="DinB-like"/>
</dbReference>
<reference evidence="2 3" key="1">
    <citation type="submission" date="2019-01" db="EMBL/GenBank/DDBJ databases">
        <title>Nocardioides guangzhouensis sp. nov., an actinobacterium isolated from soil.</title>
        <authorList>
            <person name="Fu Y."/>
            <person name="Cai Y."/>
            <person name="Lin Z."/>
            <person name="Chen P."/>
        </authorList>
    </citation>
    <scope>NUCLEOTIDE SEQUENCE [LARGE SCALE GENOMIC DNA]</scope>
    <source>
        <strain evidence="2 3">NBRC 105384</strain>
    </source>
</reference>
<proteinExistence type="predicted"/>
<organism evidence="2 3">
    <name type="scientific">Nocardioides iriomotensis</name>
    <dbReference type="NCBI Taxonomy" id="715784"/>
    <lineage>
        <taxon>Bacteria</taxon>
        <taxon>Bacillati</taxon>
        <taxon>Actinomycetota</taxon>
        <taxon>Actinomycetes</taxon>
        <taxon>Propionibacteriales</taxon>
        <taxon>Nocardioidaceae</taxon>
        <taxon>Nocardioides</taxon>
    </lineage>
</organism>
<protein>
    <submittedName>
        <fullName evidence="2">DinB family protein</fullName>
    </submittedName>
</protein>
<sequence>MERVRLDLHQLIEQATAVGLRRATDGTRWTNGQMLWHMVFGYLIVRRLLPGVRLFGRLPDAYSRRFAAALNAGTRPFHVINYLGGCGGALVFRGARLTRLLDRTVNQLHRRLDAESDESLGRQMHFPVRWDPFFADRMTVADVYHYGTQHYDFHRTQLTLEPSNR</sequence>
<evidence type="ECO:0000259" key="1">
    <source>
        <dbReference type="Pfam" id="PF12867"/>
    </source>
</evidence>
<gene>
    <name evidence="2" type="ORF">ETU37_00850</name>
</gene>
<dbReference type="AlphaFoldDB" id="A0A4Q5JCE8"/>
<accession>A0A4Q5JCE8</accession>
<dbReference type="InterPro" id="IPR034660">
    <property type="entry name" value="DinB/YfiT-like"/>
</dbReference>
<feature type="domain" description="DinB-like" evidence="1">
    <location>
        <begin position="2"/>
        <end position="158"/>
    </location>
</feature>
<dbReference type="Pfam" id="PF12867">
    <property type="entry name" value="DinB_2"/>
    <property type="match status" value="1"/>
</dbReference>
<dbReference type="Gene3D" id="1.20.120.450">
    <property type="entry name" value="dinb family like domain"/>
    <property type="match status" value="1"/>
</dbReference>
<name>A0A4Q5JCE8_9ACTN</name>
<keyword evidence="3" id="KW-1185">Reference proteome</keyword>
<evidence type="ECO:0000313" key="2">
    <source>
        <dbReference type="EMBL" id="RYU15799.1"/>
    </source>
</evidence>
<dbReference type="SUPFAM" id="SSF109854">
    <property type="entry name" value="DinB/YfiT-like putative metalloenzymes"/>
    <property type="match status" value="1"/>
</dbReference>